<dbReference type="SUPFAM" id="SSF51735">
    <property type="entry name" value="NAD(P)-binding Rossmann-fold domains"/>
    <property type="match status" value="1"/>
</dbReference>
<accession>A0ABZ1W1J2</accession>
<evidence type="ECO:0000259" key="3">
    <source>
        <dbReference type="SMART" id="SM00822"/>
    </source>
</evidence>
<dbReference type="Proteomes" id="UP001432014">
    <property type="component" value="Chromosome"/>
</dbReference>
<dbReference type="InterPro" id="IPR036291">
    <property type="entry name" value="NAD(P)-bd_dom_sf"/>
</dbReference>
<proteinExistence type="inferred from homology"/>
<dbReference type="EMBL" id="CP108482">
    <property type="protein sequence ID" value="WUS54687.1"/>
    <property type="molecule type" value="Genomic_DNA"/>
</dbReference>
<dbReference type="NCBIfam" id="NF005495">
    <property type="entry name" value="PRK07109.1"/>
    <property type="match status" value="1"/>
</dbReference>
<protein>
    <submittedName>
        <fullName evidence="4">SDR family oxidoreductase</fullName>
    </submittedName>
</protein>
<evidence type="ECO:0000313" key="5">
    <source>
        <dbReference type="Proteomes" id="UP001432014"/>
    </source>
</evidence>
<dbReference type="PANTHER" id="PTHR44196">
    <property type="entry name" value="DEHYDROGENASE/REDUCTASE SDR FAMILY MEMBER 7B"/>
    <property type="match status" value="1"/>
</dbReference>
<evidence type="ECO:0000313" key="4">
    <source>
        <dbReference type="EMBL" id="WUS54687.1"/>
    </source>
</evidence>
<feature type="domain" description="Ketoreductase" evidence="3">
    <location>
        <begin position="9"/>
        <end position="195"/>
    </location>
</feature>
<keyword evidence="5" id="KW-1185">Reference proteome</keyword>
<evidence type="ECO:0000256" key="2">
    <source>
        <dbReference type="ARBA" id="ARBA00023002"/>
    </source>
</evidence>
<evidence type="ECO:0000256" key="1">
    <source>
        <dbReference type="ARBA" id="ARBA00006484"/>
    </source>
</evidence>
<dbReference type="SMART" id="SM00822">
    <property type="entry name" value="PKS_KR"/>
    <property type="match status" value="1"/>
</dbReference>
<organism evidence="4 5">
    <name type="scientific">Kitasatospora herbaricolor</name>
    <dbReference type="NCBI Taxonomy" id="68217"/>
    <lineage>
        <taxon>Bacteria</taxon>
        <taxon>Bacillati</taxon>
        <taxon>Actinomycetota</taxon>
        <taxon>Actinomycetes</taxon>
        <taxon>Kitasatosporales</taxon>
        <taxon>Streptomycetaceae</taxon>
        <taxon>Kitasatospora</taxon>
    </lineage>
</organism>
<dbReference type="Pfam" id="PF00106">
    <property type="entry name" value="adh_short"/>
    <property type="match status" value="1"/>
</dbReference>
<sequence length="349" mass="37466">MNASQYTGRVVVITGASAGIGRACARAFAERGDRLALIARGRAGLEAAAAEARQAGTTAITIEADVADPEAVEAAAERIEDELGPIDVWVNGAVSTVIAPFTEITPEEFRRVTEVSYLGYVYTTRIALRRMLPRGHGTLVHVGSAGAYRGVPLQSAYSGAEHALQGWHEALRCELLASRTAVRSTMVQMPAVNTPQLDWTLSRLPNRGRPVPPVYQPEVAARAVLHAADRPQRREYWVGGSTAAILLANAVAPGLLDRYLARTGLDSQQADRPRRSGDPVNLWKPVDGLEDRGARGRFDDIARDRSLQFWATTHRAPLAAAAVALLLGTGVCARWARSTGAPVRRGRGS</sequence>
<dbReference type="InterPro" id="IPR057326">
    <property type="entry name" value="KR_dom"/>
</dbReference>
<dbReference type="InterPro" id="IPR002347">
    <property type="entry name" value="SDR_fam"/>
</dbReference>
<dbReference type="PANTHER" id="PTHR44196:SF1">
    <property type="entry name" value="DEHYDROGENASE_REDUCTASE SDR FAMILY MEMBER 7B"/>
    <property type="match status" value="1"/>
</dbReference>
<comment type="similarity">
    <text evidence="1">Belongs to the short-chain dehydrogenases/reductases (SDR) family.</text>
</comment>
<name>A0ABZ1W1J2_9ACTN</name>
<dbReference type="RefSeq" id="WP_329500778.1">
    <property type="nucleotide sequence ID" value="NZ_CP108460.1"/>
</dbReference>
<dbReference type="Gene3D" id="3.40.50.720">
    <property type="entry name" value="NAD(P)-binding Rossmann-like Domain"/>
    <property type="match status" value="1"/>
</dbReference>
<dbReference type="PRINTS" id="PR00081">
    <property type="entry name" value="GDHRDH"/>
</dbReference>
<gene>
    <name evidence="4" type="ORF">OG469_03685</name>
</gene>
<keyword evidence="2" id="KW-0560">Oxidoreductase</keyword>
<reference evidence="4 5" key="1">
    <citation type="submission" date="2022-10" db="EMBL/GenBank/DDBJ databases">
        <title>The complete genomes of actinobacterial strains from the NBC collection.</title>
        <authorList>
            <person name="Joergensen T.S."/>
            <person name="Alvarez Arevalo M."/>
            <person name="Sterndorff E.B."/>
            <person name="Faurdal D."/>
            <person name="Vuksanovic O."/>
            <person name="Mourched A.-S."/>
            <person name="Charusanti P."/>
            <person name="Shaw S."/>
            <person name="Blin K."/>
            <person name="Weber T."/>
        </authorList>
    </citation>
    <scope>NUCLEOTIDE SEQUENCE [LARGE SCALE GENOMIC DNA]</scope>
    <source>
        <strain evidence="4 5">NBC_01247</strain>
    </source>
</reference>